<organism evidence="3 4">
    <name type="scientific">Sphingobium terrigena</name>
    <dbReference type="NCBI Taxonomy" id="2304063"/>
    <lineage>
        <taxon>Bacteria</taxon>
        <taxon>Pseudomonadati</taxon>
        <taxon>Pseudomonadota</taxon>
        <taxon>Alphaproteobacteria</taxon>
        <taxon>Sphingomonadales</taxon>
        <taxon>Sphingomonadaceae</taxon>
        <taxon>Sphingobium</taxon>
    </lineage>
</organism>
<dbReference type="AlphaFoldDB" id="A0A418YSH6"/>
<feature type="domain" description="HTH araC/xylS-type" evidence="2">
    <location>
        <begin position="236"/>
        <end position="334"/>
    </location>
</feature>
<evidence type="ECO:0000313" key="3">
    <source>
        <dbReference type="EMBL" id="RJG54680.1"/>
    </source>
</evidence>
<dbReference type="Pfam" id="PF12833">
    <property type="entry name" value="HTH_18"/>
    <property type="match status" value="1"/>
</dbReference>
<gene>
    <name evidence="3" type="ORF">D0Z70_11900</name>
</gene>
<keyword evidence="4" id="KW-1185">Reference proteome</keyword>
<name>A0A418YSH6_9SPHN</name>
<dbReference type="GO" id="GO:0003700">
    <property type="term" value="F:DNA-binding transcription factor activity"/>
    <property type="evidence" value="ECO:0007669"/>
    <property type="project" value="InterPro"/>
</dbReference>
<dbReference type="PROSITE" id="PS01124">
    <property type="entry name" value="HTH_ARAC_FAMILY_2"/>
    <property type="match status" value="1"/>
</dbReference>
<dbReference type="EMBL" id="QVRA01000009">
    <property type="protein sequence ID" value="RJG54680.1"/>
    <property type="molecule type" value="Genomic_DNA"/>
</dbReference>
<dbReference type="GO" id="GO:0000976">
    <property type="term" value="F:transcription cis-regulatory region binding"/>
    <property type="evidence" value="ECO:0007669"/>
    <property type="project" value="TreeGrafter"/>
</dbReference>
<protein>
    <submittedName>
        <fullName evidence="3">AraC family transcriptional regulator</fullName>
    </submittedName>
</protein>
<dbReference type="OrthoDB" id="7466481at2"/>
<dbReference type="PANTHER" id="PTHR47894:SF4">
    <property type="entry name" value="HTH-TYPE TRANSCRIPTIONAL REGULATOR GADX"/>
    <property type="match status" value="1"/>
</dbReference>
<dbReference type="PANTHER" id="PTHR47894">
    <property type="entry name" value="HTH-TYPE TRANSCRIPTIONAL REGULATOR GADX"/>
    <property type="match status" value="1"/>
</dbReference>
<evidence type="ECO:0000259" key="2">
    <source>
        <dbReference type="PROSITE" id="PS01124"/>
    </source>
</evidence>
<comment type="caution">
    <text evidence="3">The sequence shown here is derived from an EMBL/GenBank/DDBJ whole genome shotgun (WGS) entry which is preliminary data.</text>
</comment>
<dbReference type="InterPro" id="IPR032687">
    <property type="entry name" value="AraC-type_N"/>
</dbReference>
<dbReference type="SMART" id="SM00342">
    <property type="entry name" value="HTH_ARAC"/>
    <property type="match status" value="1"/>
</dbReference>
<reference evidence="3 4" key="1">
    <citation type="submission" date="2018-08" db="EMBL/GenBank/DDBJ databases">
        <title>Sphingobium sp. EO9.</title>
        <authorList>
            <person name="Park Y."/>
            <person name="Kim K.H."/>
            <person name="Jeon C.O."/>
        </authorList>
    </citation>
    <scope>NUCLEOTIDE SEQUENCE [LARGE SCALE GENOMIC DNA]</scope>
    <source>
        <strain evidence="3 4">EO9</strain>
    </source>
</reference>
<proteinExistence type="predicted"/>
<dbReference type="Pfam" id="PF12625">
    <property type="entry name" value="Arabinose_bd"/>
    <property type="match status" value="1"/>
</dbReference>
<dbReference type="GO" id="GO:0005829">
    <property type="term" value="C:cytosol"/>
    <property type="evidence" value="ECO:0007669"/>
    <property type="project" value="TreeGrafter"/>
</dbReference>
<accession>A0A418YSH6</accession>
<dbReference type="InterPro" id="IPR018060">
    <property type="entry name" value="HTH_AraC"/>
</dbReference>
<dbReference type="Gene3D" id="1.10.10.60">
    <property type="entry name" value="Homeodomain-like"/>
    <property type="match status" value="1"/>
</dbReference>
<evidence type="ECO:0000256" key="1">
    <source>
        <dbReference type="ARBA" id="ARBA00023125"/>
    </source>
</evidence>
<keyword evidence="1" id="KW-0238">DNA-binding</keyword>
<sequence length="337" mass="37277">MTASSDPFEAVHARLLRFYPELVRDLGGDPVLLFQQAGLDPADPGFGYRQLVLLLERSAVALGRPDFGLRLALRQRGGAIFGPLGQAMRNSPTLGDALDYASSHSYAHSLAARLWLRRFPSVRHVFVGHDILLDAMPDRAQAMEQILLLGHLTAMDLTGSRARARRVHFRHQPLSPLALYRRHFGCPVHFGQSEDGLSFADRDMACPIVEPDADALSAVTAYIRAHFPDHHPPLHAQVRGLIMQGLGVGDCSNAQVAVQLGLHPRTLHRRLRAEGTAFQTIKDEVRRDMLLYYLRQTDLDVMVISEKLGFAEQSVLTRSCHLWLGAAPTAIRAAARG</sequence>
<dbReference type="Proteomes" id="UP000283469">
    <property type="component" value="Unassembled WGS sequence"/>
</dbReference>
<evidence type="ECO:0000313" key="4">
    <source>
        <dbReference type="Proteomes" id="UP000283469"/>
    </source>
</evidence>